<dbReference type="EMBL" id="NBSK02000001">
    <property type="protein sequence ID" value="KAJ0226259.1"/>
    <property type="molecule type" value="Genomic_DNA"/>
</dbReference>
<evidence type="ECO:0000313" key="1">
    <source>
        <dbReference type="EMBL" id="KAJ0226259.1"/>
    </source>
</evidence>
<protein>
    <submittedName>
        <fullName evidence="1">Uncharacterized protein</fullName>
    </submittedName>
</protein>
<dbReference type="Proteomes" id="UP000235145">
    <property type="component" value="Unassembled WGS sequence"/>
</dbReference>
<reference evidence="1 2" key="1">
    <citation type="journal article" date="2017" name="Nat. Commun.">
        <title>Genome assembly with in vitro proximity ligation data and whole-genome triplication in lettuce.</title>
        <authorList>
            <person name="Reyes-Chin-Wo S."/>
            <person name="Wang Z."/>
            <person name="Yang X."/>
            <person name="Kozik A."/>
            <person name="Arikit S."/>
            <person name="Song C."/>
            <person name="Xia L."/>
            <person name="Froenicke L."/>
            <person name="Lavelle D.O."/>
            <person name="Truco M.J."/>
            <person name="Xia R."/>
            <person name="Zhu S."/>
            <person name="Xu C."/>
            <person name="Xu H."/>
            <person name="Xu X."/>
            <person name="Cox K."/>
            <person name="Korf I."/>
            <person name="Meyers B.C."/>
            <person name="Michelmore R.W."/>
        </authorList>
    </citation>
    <scope>NUCLEOTIDE SEQUENCE [LARGE SCALE GENOMIC DNA]</scope>
    <source>
        <strain evidence="2">cv. Salinas</strain>
        <tissue evidence="1">Seedlings</tissue>
    </source>
</reference>
<proteinExistence type="predicted"/>
<keyword evidence="2" id="KW-1185">Reference proteome</keyword>
<sequence length="81" mass="9358">MILIGTGCRHLTRGSISKRQQYMEWPEDVSSKKLSTTPLMYSTLANKHLNEKHYEIFADDLIKALLFLSYFMGDIPQSFNS</sequence>
<name>A0A9R1WM56_LACSA</name>
<comment type="caution">
    <text evidence="1">The sequence shown here is derived from an EMBL/GenBank/DDBJ whole genome shotgun (WGS) entry which is preliminary data.</text>
</comment>
<accession>A0A9R1WM56</accession>
<organism evidence="1 2">
    <name type="scientific">Lactuca sativa</name>
    <name type="common">Garden lettuce</name>
    <dbReference type="NCBI Taxonomy" id="4236"/>
    <lineage>
        <taxon>Eukaryota</taxon>
        <taxon>Viridiplantae</taxon>
        <taxon>Streptophyta</taxon>
        <taxon>Embryophyta</taxon>
        <taxon>Tracheophyta</taxon>
        <taxon>Spermatophyta</taxon>
        <taxon>Magnoliopsida</taxon>
        <taxon>eudicotyledons</taxon>
        <taxon>Gunneridae</taxon>
        <taxon>Pentapetalae</taxon>
        <taxon>asterids</taxon>
        <taxon>campanulids</taxon>
        <taxon>Asterales</taxon>
        <taxon>Asteraceae</taxon>
        <taxon>Cichorioideae</taxon>
        <taxon>Cichorieae</taxon>
        <taxon>Lactucinae</taxon>
        <taxon>Lactuca</taxon>
    </lineage>
</organism>
<gene>
    <name evidence="1" type="ORF">LSAT_V11C100009560</name>
</gene>
<dbReference type="AlphaFoldDB" id="A0A9R1WM56"/>
<evidence type="ECO:0000313" key="2">
    <source>
        <dbReference type="Proteomes" id="UP000235145"/>
    </source>
</evidence>